<name>A0A4R7K8P4_9FLAO</name>
<sequence length="130" mass="15536">MIASRHFYPHESDKKIMVKKDRLEINNWTDELEYLNKELDYYLDIEDSMIHSSKLYQELHGVRRESALLLAALYRYESTLGKAIECDTVDCDAYYLNHHEKKRDTYIAFIQNYRNLKIKVLSQILLKASK</sequence>
<organism evidence="1 2">
    <name type="scientific">Maribacter spongiicola</name>
    <dbReference type="NCBI Taxonomy" id="1206753"/>
    <lineage>
        <taxon>Bacteria</taxon>
        <taxon>Pseudomonadati</taxon>
        <taxon>Bacteroidota</taxon>
        <taxon>Flavobacteriia</taxon>
        <taxon>Flavobacteriales</taxon>
        <taxon>Flavobacteriaceae</taxon>
        <taxon>Maribacter</taxon>
    </lineage>
</organism>
<dbReference type="EMBL" id="SOAY01000005">
    <property type="protein sequence ID" value="TDT50329.1"/>
    <property type="molecule type" value="Genomic_DNA"/>
</dbReference>
<dbReference type="AlphaFoldDB" id="A0A4R7K8P4"/>
<protein>
    <submittedName>
        <fullName evidence="1">Uncharacterized protein</fullName>
    </submittedName>
</protein>
<evidence type="ECO:0000313" key="1">
    <source>
        <dbReference type="EMBL" id="TDT50329.1"/>
    </source>
</evidence>
<reference evidence="1 2" key="1">
    <citation type="submission" date="2019-03" db="EMBL/GenBank/DDBJ databases">
        <title>Genomic Encyclopedia of Archaeal and Bacterial Type Strains, Phase II (KMG-II): from individual species to whole genera.</title>
        <authorList>
            <person name="Goeker M."/>
        </authorList>
    </citation>
    <scope>NUCLEOTIDE SEQUENCE [LARGE SCALE GENOMIC DNA]</scope>
    <source>
        <strain evidence="1 2">DSM 25233</strain>
    </source>
</reference>
<dbReference type="Proteomes" id="UP000294749">
    <property type="component" value="Unassembled WGS sequence"/>
</dbReference>
<comment type="caution">
    <text evidence="1">The sequence shown here is derived from an EMBL/GenBank/DDBJ whole genome shotgun (WGS) entry which is preliminary data.</text>
</comment>
<dbReference type="RefSeq" id="WP_133685592.1">
    <property type="nucleotide sequence ID" value="NZ_SOAY01000005.1"/>
</dbReference>
<gene>
    <name evidence="1" type="ORF">CLV90_0121</name>
</gene>
<keyword evidence="2" id="KW-1185">Reference proteome</keyword>
<accession>A0A4R7K8P4</accession>
<evidence type="ECO:0000313" key="2">
    <source>
        <dbReference type="Proteomes" id="UP000294749"/>
    </source>
</evidence>
<proteinExistence type="predicted"/>
<dbReference type="OrthoDB" id="1442351at2"/>